<dbReference type="InterPro" id="IPR050416">
    <property type="entry name" value="FAD-linked_Oxidoreductase"/>
</dbReference>
<comment type="similarity">
    <text evidence="1">Belongs to the oxygen-dependent FAD-linked oxidoreductase family.</text>
</comment>
<sequence length="519" mass="56582">MPTLLVTGLIVIVMSLLVHRMRTSSNSPGFVCLERSEVTATLAETLPDIVFFGPSPVFVEFIQSYWAMQERDIVPQCIVRPRSVGELATAITILKRDYDTRTCREDPPLLFAIRSGGHSPIPGSANMDNGIVIDLRLLNEVIPSEDGSSVTIGTGARWLDVYKTLDARDLAVAGGRNSDVGVGGLTLGGGLSFYSPRVGFVCNNILSYEVVLANGTITTASESAEPRLWRALKGGSNNFGVVTSFVARTFPSLNVSSGFLYMLGSKADQMMCAFHDYTNADPGTYDEYSAGPLVCFSYVQKISLQAIATYLVYTKPEAWPACSNGFKSVGRLWSTVKTRSLTSAASELASSSPPGLRQLFITTTVKNDLATLMEIHAFYKSGVKAMRQVKGMTWTLVLQPLLPVMANKGQADSMGLADRTEPLVIVLFTAVWEKKTDDELVGRTTRATISDIDAFATMKGTADPYRYLTDCASWQSPFDGYGAENKRFLQQMSKLYDPEGMFQRACVGGFKLDMDVSNP</sequence>
<evidence type="ECO:0000259" key="6">
    <source>
        <dbReference type="PROSITE" id="PS51387"/>
    </source>
</evidence>
<evidence type="ECO:0000256" key="4">
    <source>
        <dbReference type="ARBA" id="ARBA00023002"/>
    </source>
</evidence>
<evidence type="ECO:0000313" key="7">
    <source>
        <dbReference type="EMBL" id="CAF9923183.1"/>
    </source>
</evidence>
<evidence type="ECO:0000313" key="8">
    <source>
        <dbReference type="Proteomes" id="UP000664521"/>
    </source>
</evidence>
<comment type="caution">
    <text evidence="7">The sequence shown here is derived from an EMBL/GenBank/DDBJ whole genome shotgun (WGS) entry which is preliminary data.</text>
</comment>
<gene>
    <name evidence="7" type="ORF">HETSPECPRED_005265</name>
</gene>
<reference evidence="7" key="1">
    <citation type="submission" date="2021-03" db="EMBL/GenBank/DDBJ databases">
        <authorList>
            <person name="Tagirdzhanova G."/>
        </authorList>
    </citation>
    <scope>NUCLEOTIDE SEQUENCE</scope>
</reference>
<dbReference type="GO" id="GO:0071949">
    <property type="term" value="F:FAD binding"/>
    <property type="evidence" value="ECO:0007669"/>
    <property type="project" value="InterPro"/>
</dbReference>
<dbReference type="OrthoDB" id="2151789at2759"/>
<dbReference type="PANTHER" id="PTHR42973:SF4">
    <property type="entry name" value="FAD BINDING DOMAIN PROTEIN"/>
    <property type="match status" value="1"/>
</dbReference>
<evidence type="ECO:0000256" key="2">
    <source>
        <dbReference type="ARBA" id="ARBA00022630"/>
    </source>
</evidence>
<evidence type="ECO:0000256" key="5">
    <source>
        <dbReference type="SAM" id="SignalP"/>
    </source>
</evidence>
<evidence type="ECO:0000256" key="1">
    <source>
        <dbReference type="ARBA" id="ARBA00005466"/>
    </source>
</evidence>
<feature type="chain" id="PRO_5034889151" description="FAD-binding PCMH-type domain-containing protein" evidence="5">
    <location>
        <begin position="24"/>
        <end position="519"/>
    </location>
</feature>
<keyword evidence="5" id="KW-0732">Signal</keyword>
<dbReference type="EMBL" id="CAJPDS010000032">
    <property type="protein sequence ID" value="CAF9923183.1"/>
    <property type="molecule type" value="Genomic_DNA"/>
</dbReference>
<keyword evidence="2" id="KW-0285">Flavoprotein</keyword>
<dbReference type="AlphaFoldDB" id="A0A8H3ILB9"/>
<accession>A0A8H3ILB9</accession>
<keyword evidence="8" id="KW-1185">Reference proteome</keyword>
<dbReference type="InterPro" id="IPR016169">
    <property type="entry name" value="FAD-bd_PCMH_sub2"/>
</dbReference>
<dbReference type="PANTHER" id="PTHR42973">
    <property type="entry name" value="BINDING OXIDOREDUCTASE, PUTATIVE (AFU_ORTHOLOGUE AFUA_1G17690)-RELATED"/>
    <property type="match status" value="1"/>
</dbReference>
<keyword evidence="3" id="KW-0274">FAD</keyword>
<dbReference type="Pfam" id="PF01565">
    <property type="entry name" value="FAD_binding_4"/>
    <property type="match status" value="1"/>
</dbReference>
<dbReference type="PROSITE" id="PS51387">
    <property type="entry name" value="FAD_PCMH"/>
    <property type="match status" value="1"/>
</dbReference>
<proteinExistence type="inferred from homology"/>
<name>A0A8H3ILB9_9LECA</name>
<dbReference type="InterPro" id="IPR006094">
    <property type="entry name" value="Oxid_FAD_bind_N"/>
</dbReference>
<keyword evidence="4" id="KW-0560">Oxidoreductase</keyword>
<organism evidence="7 8">
    <name type="scientific">Heterodermia speciosa</name>
    <dbReference type="NCBI Taxonomy" id="116794"/>
    <lineage>
        <taxon>Eukaryota</taxon>
        <taxon>Fungi</taxon>
        <taxon>Dikarya</taxon>
        <taxon>Ascomycota</taxon>
        <taxon>Pezizomycotina</taxon>
        <taxon>Lecanoromycetes</taxon>
        <taxon>OSLEUM clade</taxon>
        <taxon>Lecanoromycetidae</taxon>
        <taxon>Caliciales</taxon>
        <taxon>Physciaceae</taxon>
        <taxon>Heterodermia</taxon>
    </lineage>
</organism>
<evidence type="ECO:0000256" key="3">
    <source>
        <dbReference type="ARBA" id="ARBA00022827"/>
    </source>
</evidence>
<dbReference type="InterPro" id="IPR036318">
    <property type="entry name" value="FAD-bd_PCMH-like_sf"/>
</dbReference>
<dbReference type="Proteomes" id="UP000664521">
    <property type="component" value="Unassembled WGS sequence"/>
</dbReference>
<protein>
    <recommendedName>
        <fullName evidence="6">FAD-binding PCMH-type domain-containing protein</fullName>
    </recommendedName>
</protein>
<dbReference type="InterPro" id="IPR016166">
    <property type="entry name" value="FAD-bd_PCMH"/>
</dbReference>
<dbReference type="Gene3D" id="3.30.465.10">
    <property type="match status" value="1"/>
</dbReference>
<feature type="domain" description="FAD-binding PCMH-type" evidence="6">
    <location>
        <begin position="71"/>
        <end position="252"/>
    </location>
</feature>
<feature type="signal peptide" evidence="5">
    <location>
        <begin position="1"/>
        <end position="23"/>
    </location>
</feature>
<dbReference type="SUPFAM" id="SSF56176">
    <property type="entry name" value="FAD-binding/transporter-associated domain-like"/>
    <property type="match status" value="1"/>
</dbReference>
<dbReference type="GO" id="GO:0016491">
    <property type="term" value="F:oxidoreductase activity"/>
    <property type="evidence" value="ECO:0007669"/>
    <property type="project" value="UniProtKB-KW"/>
</dbReference>